<dbReference type="InterPro" id="IPR036770">
    <property type="entry name" value="Ankyrin_rpt-contain_sf"/>
</dbReference>
<dbReference type="EMBL" id="JAPFFF010000006">
    <property type="protein sequence ID" value="KAK8887621.1"/>
    <property type="molecule type" value="Genomic_DNA"/>
</dbReference>
<proteinExistence type="predicted"/>
<name>A0ABR2K929_9EUKA</name>
<dbReference type="Proteomes" id="UP001470230">
    <property type="component" value="Unassembled WGS sequence"/>
</dbReference>
<evidence type="ECO:0000313" key="2">
    <source>
        <dbReference type="Proteomes" id="UP001470230"/>
    </source>
</evidence>
<reference evidence="1 2" key="1">
    <citation type="submission" date="2024-04" db="EMBL/GenBank/DDBJ databases">
        <title>Tritrichomonas musculus Genome.</title>
        <authorList>
            <person name="Alves-Ferreira E."/>
            <person name="Grigg M."/>
            <person name="Lorenzi H."/>
            <person name="Galac M."/>
        </authorList>
    </citation>
    <scope>NUCLEOTIDE SEQUENCE [LARGE SCALE GENOMIC DNA]</scope>
    <source>
        <strain evidence="1 2">EAF2021</strain>
    </source>
</reference>
<comment type="caution">
    <text evidence="1">The sequence shown here is derived from an EMBL/GenBank/DDBJ whole genome shotgun (WGS) entry which is preliminary data.</text>
</comment>
<dbReference type="SUPFAM" id="SSF48403">
    <property type="entry name" value="Ankyrin repeat"/>
    <property type="match status" value="1"/>
</dbReference>
<evidence type="ECO:0008006" key="3">
    <source>
        <dbReference type="Google" id="ProtNLM"/>
    </source>
</evidence>
<gene>
    <name evidence="1" type="ORF">M9Y10_038673</name>
</gene>
<keyword evidence="2" id="KW-1185">Reference proteome</keyword>
<sequence length="127" mass="14911">MKKLKRSRKKLLERKKICLLVLLLDLDIHSKNKETKMTPFLYCLLNKEHDVLKIFLIKYKDSVNIYDNTADGMSMLHLLAFLHELKRDGERILLAYPNLPINEKEKKNSFTPLHFSVINGNLEIVFG</sequence>
<evidence type="ECO:0000313" key="1">
    <source>
        <dbReference type="EMBL" id="KAK8887621.1"/>
    </source>
</evidence>
<dbReference type="Gene3D" id="1.25.40.20">
    <property type="entry name" value="Ankyrin repeat-containing domain"/>
    <property type="match status" value="1"/>
</dbReference>
<protein>
    <recommendedName>
        <fullName evidence="3">Ankyrin repeat protein</fullName>
    </recommendedName>
</protein>
<organism evidence="1 2">
    <name type="scientific">Tritrichomonas musculus</name>
    <dbReference type="NCBI Taxonomy" id="1915356"/>
    <lineage>
        <taxon>Eukaryota</taxon>
        <taxon>Metamonada</taxon>
        <taxon>Parabasalia</taxon>
        <taxon>Tritrichomonadida</taxon>
        <taxon>Tritrichomonadidae</taxon>
        <taxon>Tritrichomonas</taxon>
    </lineage>
</organism>
<accession>A0ABR2K929</accession>